<reference evidence="11 12" key="1">
    <citation type="submission" date="2018-02" db="EMBL/GenBank/DDBJ databases">
        <title>Genomic Encyclopedia of Archaeal and Bacterial Type Strains, Phase II (KMG-II): from individual species to whole genera.</title>
        <authorList>
            <person name="Goeker M."/>
        </authorList>
    </citation>
    <scope>NUCLEOTIDE SEQUENCE [LARGE SCALE GENOMIC DNA]</scope>
    <source>
        <strain evidence="11 12">DSM 29526</strain>
    </source>
</reference>
<dbReference type="EC" id="3.1.2.20" evidence="5"/>
<proteinExistence type="inferred from homology"/>
<evidence type="ECO:0000256" key="7">
    <source>
        <dbReference type="ARBA" id="ARBA00071120"/>
    </source>
</evidence>
<sequence>MARRFLYLCPMKQISELLSLLDLERLEVNLFRGESRSVGSARVFGGQVLAQALAAAMQTVPEERQVHSLHGYFVLPGDLDIPIVFEVDRIRDGGSFTTRAVKAIQNGQAIFHLTASFQLDQQGFDHQVDMPEVLQPDELVSYEGMAKQFGDQLPGNIRKILSIERPLEFRPVEFLNPFDREKYAPTRNVWLRTKGDMPDDRRQQALVLSYASDYNLLTTALLPHGRATDYRNLQMASLDHAMWFHRPFRTDEWLLYSMDSPSASGARGFTRGNIFNLEGKLVASVVQEGLLREKG</sequence>
<evidence type="ECO:0000256" key="6">
    <source>
        <dbReference type="ARBA" id="ARBA00050943"/>
    </source>
</evidence>
<dbReference type="PANTHER" id="PTHR11066">
    <property type="entry name" value="ACYL-COA THIOESTERASE"/>
    <property type="match status" value="1"/>
</dbReference>
<dbReference type="GO" id="GO:0047617">
    <property type="term" value="F:fatty acyl-CoA hydrolase activity"/>
    <property type="evidence" value="ECO:0007669"/>
    <property type="project" value="UniProtKB-EC"/>
</dbReference>
<evidence type="ECO:0000259" key="10">
    <source>
        <dbReference type="Pfam" id="PF13622"/>
    </source>
</evidence>
<feature type="domain" description="Acyl-CoA thioesterase 2 C-terminal" evidence="9">
    <location>
        <begin position="162"/>
        <end position="290"/>
    </location>
</feature>
<keyword evidence="3" id="KW-0378">Hydrolase</keyword>
<dbReference type="NCBIfam" id="TIGR00189">
    <property type="entry name" value="tesB"/>
    <property type="match status" value="1"/>
</dbReference>
<dbReference type="GO" id="GO:0005829">
    <property type="term" value="C:cytosol"/>
    <property type="evidence" value="ECO:0007669"/>
    <property type="project" value="TreeGrafter"/>
</dbReference>
<keyword evidence="12" id="KW-1185">Reference proteome</keyword>
<dbReference type="SUPFAM" id="SSF54637">
    <property type="entry name" value="Thioesterase/thiol ester dehydrase-isomerase"/>
    <property type="match status" value="2"/>
</dbReference>
<comment type="catalytic activity">
    <reaction evidence="6">
        <text>a fatty acyl-CoA + H2O = a fatty acid + CoA + H(+)</text>
        <dbReference type="Rhea" id="RHEA:16781"/>
        <dbReference type="ChEBI" id="CHEBI:15377"/>
        <dbReference type="ChEBI" id="CHEBI:15378"/>
        <dbReference type="ChEBI" id="CHEBI:28868"/>
        <dbReference type="ChEBI" id="CHEBI:57287"/>
        <dbReference type="ChEBI" id="CHEBI:77636"/>
        <dbReference type="EC" id="3.1.2.20"/>
    </reaction>
    <physiologicalReaction direction="left-to-right" evidence="6">
        <dbReference type="Rhea" id="RHEA:16782"/>
    </physiologicalReaction>
</comment>
<dbReference type="Pfam" id="PF02551">
    <property type="entry name" value="Acyl_CoA_thio"/>
    <property type="match status" value="1"/>
</dbReference>
<evidence type="ECO:0000256" key="3">
    <source>
        <dbReference type="ARBA" id="ARBA00022801"/>
    </source>
</evidence>
<evidence type="ECO:0000256" key="1">
    <source>
        <dbReference type="ARBA" id="ARBA00006538"/>
    </source>
</evidence>
<dbReference type="PANTHER" id="PTHR11066:SF34">
    <property type="entry name" value="ACYL-COENZYME A THIOESTERASE 8"/>
    <property type="match status" value="1"/>
</dbReference>
<dbReference type="FunFam" id="2.40.160.210:FF:000001">
    <property type="entry name" value="Acyl-CoA thioesterase II"/>
    <property type="match status" value="1"/>
</dbReference>
<keyword evidence="4" id="KW-0443">Lipid metabolism</keyword>
<dbReference type="InterPro" id="IPR025652">
    <property type="entry name" value="TesB_C"/>
</dbReference>
<evidence type="ECO:0000256" key="2">
    <source>
        <dbReference type="ARBA" id="ARBA00011881"/>
    </source>
</evidence>
<dbReference type="CDD" id="cd03445">
    <property type="entry name" value="Thioesterase_II_repeat2"/>
    <property type="match status" value="1"/>
</dbReference>
<comment type="caution">
    <text evidence="11">The sequence shown here is derived from an EMBL/GenBank/DDBJ whole genome shotgun (WGS) entry which is preliminary data.</text>
</comment>
<dbReference type="CDD" id="cd03444">
    <property type="entry name" value="Thioesterase_II_repeat1"/>
    <property type="match status" value="1"/>
</dbReference>
<evidence type="ECO:0000313" key="12">
    <source>
        <dbReference type="Proteomes" id="UP000237662"/>
    </source>
</evidence>
<dbReference type="GO" id="GO:0006637">
    <property type="term" value="P:acyl-CoA metabolic process"/>
    <property type="evidence" value="ECO:0007669"/>
    <property type="project" value="InterPro"/>
</dbReference>
<evidence type="ECO:0000313" key="11">
    <source>
        <dbReference type="EMBL" id="PPK85673.1"/>
    </source>
</evidence>
<feature type="domain" description="Acyl-CoA thioesterase-like N-terminal HotDog" evidence="10">
    <location>
        <begin position="40"/>
        <end position="118"/>
    </location>
</feature>
<accession>A0A2S6I3D8</accession>
<comment type="subunit">
    <text evidence="2">Homotetramer.</text>
</comment>
<evidence type="ECO:0000256" key="4">
    <source>
        <dbReference type="ARBA" id="ARBA00023098"/>
    </source>
</evidence>
<comment type="similarity">
    <text evidence="1">Belongs to the C/M/P thioester hydrolase family.</text>
</comment>
<evidence type="ECO:0000259" key="9">
    <source>
        <dbReference type="Pfam" id="PF02551"/>
    </source>
</evidence>
<organism evidence="11 12">
    <name type="scientific">Neolewinella xylanilytica</name>
    <dbReference type="NCBI Taxonomy" id="1514080"/>
    <lineage>
        <taxon>Bacteria</taxon>
        <taxon>Pseudomonadati</taxon>
        <taxon>Bacteroidota</taxon>
        <taxon>Saprospiria</taxon>
        <taxon>Saprospirales</taxon>
        <taxon>Lewinellaceae</taxon>
        <taxon>Neolewinella</taxon>
    </lineage>
</organism>
<protein>
    <recommendedName>
        <fullName evidence="7">Acyl-CoA thioesterase 2</fullName>
        <ecNumber evidence="5">3.1.2.20</ecNumber>
    </recommendedName>
    <alternativeName>
        <fullName evidence="8">Thioesterase II</fullName>
    </alternativeName>
</protein>
<dbReference type="Pfam" id="PF13622">
    <property type="entry name" value="4HBT_3"/>
    <property type="match status" value="1"/>
</dbReference>
<dbReference type="InterPro" id="IPR029069">
    <property type="entry name" value="HotDog_dom_sf"/>
</dbReference>
<dbReference type="InterPro" id="IPR049449">
    <property type="entry name" value="TesB_ACOT8-like_N"/>
</dbReference>
<dbReference type="InterPro" id="IPR003703">
    <property type="entry name" value="Acyl_CoA_thio"/>
</dbReference>
<dbReference type="EMBL" id="PTJC01000006">
    <property type="protein sequence ID" value="PPK85673.1"/>
    <property type="molecule type" value="Genomic_DNA"/>
</dbReference>
<dbReference type="AlphaFoldDB" id="A0A2S6I3D8"/>
<dbReference type="GO" id="GO:0009062">
    <property type="term" value="P:fatty acid catabolic process"/>
    <property type="evidence" value="ECO:0007669"/>
    <property type="project" value="TreeGrafter"/>
</dbReference>
<gene>
    <name evidence="11" type="ORF">CLV84_2576</name>
</gene>
<evidence type="ECO:0000256" key="8">
    <source>
        <dbReference type="ARBA" id="ARBA00079653"/>
    </source>
</evidence>
<dbReference type="InterPro" id="IPR042171">
    <property type="entry name" value="Acyl-CoA_hotdog"/>
</dbReference>
<dbReference type="Proteomes" id="UP000237662">
    <property type="component" value="Unassembled WGS sequence"/>
</dbReference>
<name>A0A2S6I3D8_9BACT</name>
<dbReference type="Gene3D" id="2.40.160.210">
    <property type="entry name" value="Acyl-CoA thioesterase, double hotdog domain"/>
    <property type="match status" value="1"/>
</dbReference>
<evidence type="ECO:0000256" key="5">
    <source>
        <dbReference type="ARBA" id="ARBA00038894"/>
    </source>
</evidence>